<evidence type="ECO:0000313" key="4">
    <source>
        <dbReference type="Proteomes" id="UP001208888"/>
    </source>
</evidence>
<feature type="region of interest" description="Disordered" evidence="1">
    <location>
        <begin position="257"/>
        <end position="279"/>
    </location>
</feature>
<dbReference type="RefSeq" id="WP_264271952.1">
    <property type="nucleotide sequence ID" value="NZ_JANFVX010000004.1"/>
</dbReference>
<comment type="caution">
    <text evidence="3">The sequence shown here is derived from an EMBL/GenBank/DDBJ whole genome shotgun (WGS) entry which is preliminary data.</text>
</comment>
<dbReference type="GO" id="GO:0051908">
    <property type="term" value="F:double-stranded DNA 5'-3' DNA exonuclease activity"/>
    <property type="evidence" value="ECO:0007669"/>
    <property type="project" value="InterPro"/>
</dbReference>
<feature type="compositionally biased region" description="Polar residues" evidence="1">
    <location>
        <begin position="378"/>
        <end position="396"/>
    </location>
</feature>
<dbReference type="Pfam" id="PF06630">
    <property type="entry name" value="Exonuc_VIII"/>
    <property type="match status" value="1"/>
</dbReference>
<dbReference type="InterPro" id="IPR010584">
    <property type="entry name" value="ExoDNase_VIII"/>
</dbReference>
<feature type="compositionally biased region" description="Low complexity" evidence="1">
    <location>
        <begin position="439"/>
        <end position="456"/>
    </location>
</feature>
<reference evidence="3" key="1">
    <citation type="submission" date="2022-06" db="EMBL/GenBank/DDBJ databases">
        <title>Dynamics of rice microbiomes reveals core vertical transmitted seed endophytes.</title>
        <authorList>
            <person name="Liao K."/>
            <person name="Zhang X."/>
        </authorList>
    </citation>
    <scope>NUCLEOTIDE SEQUENCE</scope>
    <source>
        <strain evidence="3">JT1-17</strain>
    </source>
</reference>
<accession>A0AAJ1CZ53</accession>
<protein>
    <recommendedName>
        <fullName evidence="2">Putative exodeoxyribonuclease 8 PDDEXK-like domain-containing protein</fullName>
    </recommendedName>
</protein>
<gene>
    <name evidence="3" type="ORF">NB703_001494</name>
</gene>
<proteinExistence type="predicted"/>
<organism evidence="3 4">
    <name type="scientific">Pantoea ananas</name>
    <name type="common">Erwinia uredovora</name>
    <dbReference type="NCBI Taxonomy" id="553"/>
    <lineage>
        <taxon>Bacteria</taxon>
        <taxon>Pseudomonadati</taxon>
        <taxon>Pseudomonadota</taxon>
        <taxon>Gammaproteobacteria</taxon>
        <taxon>Enterobacterales</taxon>
        <taxon>Erwiniaceae</taxon>
        <taxon>Pantoea</taxon>
    </lineage>
</organism>
<evidence type="ECO:0000256" key="1">
    <source>
        <dbReference type="SAM" id="MobiDB-lite"/>
    </source>
</evidence>
<evidence type="ECO:0000313" key="3">
    <source>
        <dbReference type="EMBL" id="MCW0343401.1"/>
    </source>
</evidence>
<feature type="domain" description="Putative exodeoxyribonuclease 8 PDDEXK-like" evidence="2">
    <location>
        <begin position="720"/>
        <end position="880"/>
    </location>
</feature>
<dbReference type="Gene3D" id="3.90.320.10">
    <property type="match status" value="1"/>
</dbReference>
<feature type="compositionally biased region" description="Low complexity" evidence="1">
    <location>
        <begin position="257"/>
        <end position="268"/>
    </location>
</feature>
<dbReference type="Pfam" id="PF12684">
    <property type="entry name" value="DUF3799"/>
    <property type="match status" value="1"/>
</dbReference>
<sequence length="904" mass="99900">MTALKPFFVYLRAKKKAGQKDHVFWETRASENRVIRDAANAMEDAGLSEEDFFSPAVTNFHVVDDLPPEGVLDSAWCERYQLASDKMNWEKIPGVEGSTAVEPAAPATVDPVVETETTQAGIISLEDLTVEQAVIGAWIFGTQREYTREDLATVTALAMDTDESYPQNLLLVARNTQVMQLQHAYRLTVAEWVEAAKSVWMPGTAVPQVSDLLKFTGEWLDAHNDASARAQGNHSRRSDVTAKWAARIAGKSQTVATTTVTEKTASGATAGGGIKTDRNPDYEHTLQTLGIEIACALFPSDFDIYEIPTPIFRRAKEMVAERHETWAAWNRALSNTPGILDNSRAAVFALIRSAPENIHHIPGELQYYINSTLAETDHANPSQQTLAAAHSTTKASTPEPESVPATTAAPVADEPIKNMGNGIFDVTALLGETAAPQVETPAPVTEPVTEVPAETASNQGEKTEVVPEVADVAEAFPTVFEPGRYENIPNEAYHAASGISSSMVKDARISLMYFHGRHVEKTIQREETKPLRFGTELHALTLEPEKFAEDFVVYPGLPEGAISTTSEMKKIIEDYNAALPALVDPDAIKKMIEAHNEKLPAPLSLSANAEETATLYQNLPDEFRRIPETEKHTAAAMKACIKEFNATLPQPLKTTGSRDSLLDQLAIIAPDFVAEERAKKQPYNVSGSKDALAAVVREIKPDAIFADEFSENWRKGAEGKWIVGDTDFTLLQALNNAVYAHPSVSNLLNHPSRVNEVSYFGMDDETGLEVRVRPDIELEIDGMRIAADLKTTSMGRIKQDYLRARLHREITERDYHLSAAMYSEVAGFDQFFWIFVNKDPGYHWVAVIEASQDLLELGSLEYHRTMSAIARAYDTGIWPAPITDDYTDELNDFDLRRLEMLRPV</sequence>
<dbReference type="InterPro" id="IPR024432">
    <property type="entry name" value="Put_RecE_PDDEXK-like_dom"/>
</dbReference>
<feature type="region of interest" description="Disordered" evidence="1">
    <location>
        <begin position="439"/>
        <end position="462"/>
    </location>
</feature>
<evidence type="ECO:0000259" key="2">
    <source>
        <dbReference type="Pfam" id="PF12684"/>
    </source>
</evidence>
<dbReference type="AlphaFoldDB" id="A0AAJ1CZ53"/>
<name>A0AAJ1CZ53_PANAN</name>
<dbReference type="InterPro" id="IPR011604">
    <property type="entry name" value="PDDEXK-like_dom_sf"/>
</dbReference>
<dbReference type="EMBL" id="JANFVX010000004">
    <property type="protein sequence ID" value="MCW0343401.1"/>
    <property type="molecule type" value="Genomic_DNA"/>
</dbReference>
<dbReference type="Proteomes" id="UP001208888">
    <property type="component" value="Unassembled WGS sequence"/>
</dbReference>
<feature type="region of interest" description="Disordered" evidence="1">
    <location>
        <begin position="378"/>
        <end position="405"/>
    </location>
</feature>